<comment type="caution">
    <text evidence="3">The sequence shown here is derived from an EMBL/GenBank/DDBJ whole genome shotgun (WGS) entry which is preliminary data.</text>
</comment>
<dbReference type="OrthoDB" id="9429461at2"/>
<dbReference type="Gene3D" id="1.10.1660.10">
    <property type="match status" value="1"/>
</dbReference>
<gene>
    <name evidence="3" type="ORF">DS031_23075</name>
</gene>
<keyword evidence="4" id="KW-1185">Reference proteome</keyword>
<dbReference type="SUPFAM" id="SSF46955">
    <property type="entry name" value="Putative DNA-binding domain"/>
    <property type="match status" value="1"/>
</dbReference>
<feature type="domain" description="DUF3967" evidence="2">
    <location>
        <begin position="132"/>
        <end position="154"/>
    </location>
</feature>
<evidence type="ECO:0000313" key="3">
    <source>
        <dbReference type="EMBL" id="RBW67286.1"/>
    </source>
</evidence>
<accession>A0A366XNH7</accession>
<dbReference type="RefSeq" id="WP_113808511.1">
    <property type="nucleotide sequence ID" value="NZ_QOCW01000045.1"/>
</dbReference>
<evidence type="ECO:0000256" key="1">
    <source>
        <dbReference type="SAM" id="Coils"/>
    </source>
</evidence>
<dbReference type="AlphaFoldDB" id="A0A366XNH7"/>
<proteinExistence type="predicted"/>
<dbReference type="InterPro" id="IPR009061">
    <property type="entry name" value="DNA-bd_dom_put_sf"/>
</dbReference>
<evidence type="ECO:0000313" key="4">
    <source>
        <dbReference type="Proteomes" id="UP000253314"/>
    </source>
</evidence>
<dbReference type="Proteomes" id="UP000253314">
    <property type="component" value="Unassembled WGS sequence"/>
</dbReference>
<sequence length="172" mass="20088">MTDNTETTEKAYTTKDIALMIDIAEPTVRKYAQTLEKAGYQFIKGENGNRIFIENDAMVIRHLKELRKKTNISVEQAANVVVSKHEKKPIQGVSLPDIPQNPQYDERYEQLEKKIDQQNEMIEKLITTLEERDKKRDEMLMQHIREVQETKKLLLEESSESKKGFFAKLFGK</sequence>
<protein>
    <recommendedName>
        <fullName evidence="2">DUF3967 domain-containing protein</fullName>
    </recommendedName>
</protein>
<dbReference type="EMBL" id="QOCW01000045">
    <property type="protein sequence ID" value="RBW67286.1"/>
    <property type="molecule type" value="Genomic_DNA"/>
</dbReference>
<reference evidence="3 4" key="1">
    <citation type="submission" date="2018-07" db="EMBL/GenBank/DDBJ databases">
        <title>Lottiidibacillus patelloidae gen. nov., sp. nov., isolated from the intestinal tract of a marine limpet and the reclassification of B. taeanensis BH030017T, B. algicola KMM 3737T and B. hwajinpoensis SW-72T as genus Lottiidibacillus.</title>
        <authorList>
            <person name="Liu R."/>
            <person name="Huang Z."/>
        </authorList>
    </citation>
    <scope>NUCLEOTIDE SEQUENCE [LARGE SCALE GENOMIC DNA]</scope>
    <source>
        <strain evidence="3 4">BH030017</strain>
    </source>
</reference>
<dbReference type="InterPro" id="IPR025052">
    <property type="entry name" value="DUF3967"/>
</dbReference>
<evidence type="ECO:0000259" key="2">
    <source>
        <dbReference type="Pfam" id="PF13152"/>
    </source>
</evidence>
<name>A0A366XNH7_9BACI</name>
<organism evidence="3 4">
    <name type="scientific">Bacillus taeanensis</name>
    <dbReference type="NCBI Taxonomy" id="273032"/>
    <lineage>
        <taxon>Bacteria</taxon>
        <taxon>Bacillati</taxon>
        <taxon>Bacillota</taxon>
        <taxon>Bacilli</taxon>
        <taxon>Bacillales</taxon>
        <taxon>Bacillaceae</taxon>
        <taxon>Bacillus</taxon>
    </lineage>
</organism>
<dbReference type="Pfam" id="PF13152">
    <property type="entry name" value="DUF3967"/>
    <property type="match status" value="1"/>
</dbReference>
<feature type="coiled-coil region" evidence="1">
    <location>
        <begin position="101"/>
        <end position="128"/>
    </location>
</feature>
<keyword evidence="1" id="KW-0175">Coiled coil</keyword>